<sequence length="363" mass="40109">MTATHYEPTSGVSASSANSPQNCVSSDCATIRSSLLKMLGRQVDPCRNYNTYVCDSSDGLDDLPQPVELPRRGTLVEDVQAAREKRLHAVREGAVEGQSTFTALRDLCAVYGDVADAELSDAMTFLSVFKLNLLASGEGDEEDEDPLYRAMQLSLEFGVEPLLSFQRVFEYVVDASEPFRLEIGVSAHARDFFSDWSQVNREAWRKFYERCLSLGGLSGALARELGDELILADKEGRTSVPYGVILRVGNLMASVQNTAASVLLRDPSEMRHLNIGRSTGFPQSAWSADGFAPFWLLGDLGPGFLRDWLTTLRAWHVLPPVVQAHLALLARVVGTDRNMHRFFLPPHFYEHGLAAYNYAALGQ</sequence>
<reference evidence="2 3" key="1">
    <citation type="journal article" date="2023" name="Arcadia Sci">
        <title>De novo assembly of a long-read Amblyomma americanum tick genome.</title>
        <authorList>
            <person name="Chou S."/>
            <person name="Poskanzer K.E."/>
            <person name="Rollins M."/>
            <person name="Thuy-Boun P.S."/>
        </authorList>
    </citation>
    <scope>NUCLEOTIDE SEQUENCE [LARGE SCALE GENOMIC DNA]</scope>
    <source>
        <strain evidence="2">F_SG_1</strain>
        <tissue evidence="2">Salivary glands</tissue>
    </source>
</reference>
<dbReference type="AlphaFoldDB" id="A0AAQ4DAM0"/>
<organism evidence="2 3">
    <name type="scientific">Amblyomma americanum</name>
    <name type="common">Lone star tick</name>
    <dbReference type="NCBI Taxonomy" id="6943"/>
    <lineage>
        <taxon>Eukaryota</taxon>
        <taxon>Metazoa</taxon>
        <taxon>Ecdysozoa</taxon>
        <taxon>Arthropoda</taxon>
        <taxon>Chelicerata</taxon>
        <taxon>Arachnida</taxon>
        <taxon>Acari</taxon>
        <taxon>Parasitiformes</taxon>
        <taxon>Ixodida</taxon>
        <taxon>Ixodoidea</taxon>
        <taxon>Ixodidae</taxon>
        <taxon>Amblyomminae</taxon>
        <taxon>Amblyomma</taxon>
    </lineage>
</organism>
<gene>
    <name evidence="2" type="ORF">V5799_002858</name>
</gene>
<keyword evidence="3" id="KW-1185">Reference proteome</keyword>
<feature type="region of interest" description="Disordered" evidence="1">
    <location>
        <begin position="1"/>
        <end position="22"/>
    </location>
</feature>
<name>A0AAQ4DAM0_AMBAM</name>
<feature type="non-terminal residue" evidence="2">
    <location>
        <position position="363"/>
    </location>
</feature>
<protein>
    <submittedName>
        <fullName evidence="2">Uncharacterized protein</fullName>
    </submittedName>
</protein>
<evidence type="ECO:0000313" key="3">
    <source>
        <dbReference type="Proteomes" id="UP001321473"/>
    </source>
</evidence>
<accession>A0AAQ4DAM0</accession>
<comment type="caution">
    <text evidence="2">The sequence shown here is derived from an EMBL/GenBank/DDBJ whole genome shotgun (WGS) entry which is preliminary data.</text>
</comment>
<dbReference type="Proteomes" id="UP001321473">
    <property type="component" value="Unassembled WGS sequence"/>
</dbReference>
<evidence type="ECO:0000313" key="2">
    <source>
        <dbReference type="EMBL" id="KAK8759510.1"/>
    </source>
</evidence>
<proteinExistence type="predicted"/>
<feature type="compositionally biased region" description="Polar residues" evidence="1">
    <location>
        <begin position="10"/>
        <end position="22"/>
    </location>
</feature>
<dbReference type="EMBL" id="JARKHS020032963">
    <property type="protein sequence ID" value="KAK8759510.1"/>
    <property type="molecule type" value="Genomic_DNA"/>
</dbReference>
<evidence type="ECO:0000256" key="1">
    <source>
        <dbReference type="SAM" id="MobiDB-lite"/>
    </source>
</evidence>